<keyword evidence="2" id="KW-1185">Reference proteome</keyword>
<evidence type="ECO:0000313" key="1">
    <source>
        <dbReference type="EMBL" id="GGA69583.1"/>
    </source>
</evidence>
<reference evidence="1" key="1">
    <citation type="journal article" date="2014" name="Int. J. Syst. Evol. Microbiol.">
        <title>Complete genome sequence of Corynebacterium casei LMG S-19264T (=DSM 44701T), isolated from a smear-ripened cheese.</title>
        <authorList>
            <consortium name="US DOE Joint Genome Institute (JGI-PGF)"/>
            <person name="Walter F."/>
            <person name="Albersmeier A."/>
            <person name="Kalinowski J."/>
            <person name="Ruckert C."/>
        </authorList>
    </citation>
    <scope>NUCLEOTIDE SEQUENCE</scope>
    <source>
        <strain evidence="1">CGMCC 1.12408</strain>
    </source>
</reference>
<protein>
    <recommendedName>
        <fullName evidence="3">DUF1788 domain-containing protein</fullName>
    </recommendedName>
</protein>
<sequence>MKSTYERLEQMEKRINQDGFTQPKGIGSDIPHFVLDYPAKDELQVRVYVKNMLKRTPHKIKEVNLFEFLLSFFDEDELEELYELTESEGMRGLIDVIDPILNEGNIMFQQFKEKTEEADLIFITGVGTAHPFLRSSQLLKIVSSKGYKKPIILFYPGEFTGLRLKLFGILDYEDDYQLSRIS</sequence>
<proteinExistence type="predicted"/>
<dbReference type="AlphaFoldDB" id="A0A916RWH2"/>
<gene>
    <name evidence="1" type="ORF">GCM10008025_11930</name>
</gene>
<name>A0A916RWH2_9BACI</name>
<dbReference type="Proteomes" id="UP000613512">
    <property type="component" value="Unassembled WGS sequence"/>
</dbReference>
<dbReference type="EMBL" id="BMEY01000005">
    <property type="protein sequence ID" value="GGA69583.1"/>
    <property type="molecule type" value="Genomic_DNA"/>
</dbReference>
<accession>A0A916RWH2</accession>
<dbReference type="InterPro" id="IPR014858">
    <property type="entry name" value="BrxB"/>
</dbReference>
<reference evidence="1" key="2">
    <citation type="submission" date="2020-09" db="EMBL/GenBank/DDBJ databases">
        <authorList>
            <person name="Sun Q."/>
            <person name="Zhou Y."/>
        </authorList>
    </citation>
    <scope>NUCLEOTIDE SEQUENCE</scope>
    <source>
        <strain evidence="1">CGMCC 1.12408</strain>
    </source>
</reference>
<comment type="caution">
    <text evidence="1">The sequence shown here is derived from an EMBL/GenBank/DDBJ whole genome shotgun (WGS) entry which is preliminary data.</text>
</comment>
<dbReference type="RefSeq" id="WP_188383792.1">
    <property type="nucleotide sequence ID" value="NZ_BMEY01000005.1"/>
</dbReference>
<evidence type="ECO:0008006" key="3">
    <source>
        <dbReference type="Google" id="ProtNLM"/>
    </source>
</evidence>
<evidence type="ECO:0000313" key="2">
    <source>
        <dbReference type="Proteomes" id="UP000613512"/>
    </source>
</evidence>
<organism evidence="1 2">
    <name type="scientific">Ornithinibacillus halotolerans</name>
    <dbReference type="NCBI Taxonomy" id="1274357"/>
    <lineage>
        <taxon>Bacteria</taxon>
        <taxon>Bacillati</taxon>
        <taxon>Bacillota</taxon>
        <taxon>Bacilli</taxon>
        <taxon>Bacillales</taxon>
        <taxon>Bacillaceae</taxon>
        <taxon>Ornithinibacillus</taxon>
    </lineage>
</organism>
<dbReference type="Pfam" id="PF08747">
    <property type="entry name" value="BrxB"/>
    <property type="match status" value="1"/>
</dbReference>